<dbReference type="Pfam" id="PF11739">
    <property type="entry name" value="YdbH-like"/>
    <property type="match status" value="1"/>
</dbReference>
<dbReference type="Proteomes" id="UP001054820">
    <property type="component" value="Chromosome"/>
</dbReference>
<evidence type="ECO:0000313" key="1">
    <source>
        <dbReference type="EMBL" id="BCN93647.1"/>
    </source>
</evidence>
<dbReference type="InterPro" id="IPR021730">
    <property type="entry name" value="YdbH"/>
</dbReference>
<protein>
    <recommendedName>
        <fullName evidence="3">Dicarboxylate transport domain-containing protein</fullName>
    </recommendedName>
</protein>
<reference evidence="1" key="1">
    <citation type="journal article" date="2022" name="Arch. Microbiol.">
        <title>Thiomicrorhabdus immobilis sp. nov., a mesophilic sulfur-oxidizing bacterium isolated from sediment of a brackish lake in northern Japan.</title>
        <authorList>
            <person name="Kojima H."/>
            <person name="Mochizuki J."/>
            <person name="Kanda M."/>
            <person name="Watanabe T."/>
            <person name="Fukui M."/>
        </authorList>
    </citation>
    <scope>NUCLEOTIDE SEQUENCE</scope>
    <source>
        <strain evidence="1">Am19</strain>
    </source>
</reference>
<evidence type="ECO:0000313" key="2">
    <source>
        <dbReference type="Proteomes" id="UP001054820"/>
    </source>
</evidence>
<accession>A0ABM7ME07</accession>
<gene>
    <name evidence="1" type="ORF">THMIRHAM_14320</name>
</gene>
<name>A0ABM7ME07_9GAMM</name>
<organism evidence="1 2">
    <name type="scientific">Thiomicrorhabdus immobilis</name>
    <dbReference type="NCBI Taxonomy" id="2791037"/>
    <lineage>
        <taxon>Bacteria</taxon>
        <taxon>Pseudomonadati</taxon>
        <taxon>Pseudomonadota</taxon>
        <taxon>Gammaproteobacteria</taxon>
        <taxon>Thiotrichales</taxon>
        <taxon>Piscirickettsiaceae</taxon>
        <taxon>Thiomicrorhabdus</taxon>
    </lineage>
</organism>
<proteinExistence type="predicted"/>
<keyword evidence="2" id="KW-1185">Reference proteome</keyword>
<evidence type="ECO:0008006" key="3">
    <source>
        <dbReference type="Google" id="ProtNLM"/>
    </source>
</evidence>
<dbReference type="EMBL" id="AP024202">
    <property type="protein sequence ID" value="BCN93647.1"/>
    <property type="molecule type" value="Genomic_DNA"/>
</dbReference>
<sequence length="1035" mass="115521">MFARLWIDNSLKEQHITDIKWQVGSIGIKNTHITALEFTLQDRFKFQIQNLDILWSFSQTPADGYRQFIDALSIQALTINNRSNDQPNQAMFRDTASNISGNTPLVEHLNLIIAVIKQSSQPSEPLAHNLATNLALTDTEYLAYVPKIVNIDKIQYSQPCIPSSTGTSSAQPPTTKSCTAIGNLKWVNQITEPEISSKLTFKLQDASQQNLLIDTQLNLTAKLEDRKLMQTRLNAALNLIDKNLSAEQSVLKLQWHNQTSNLAKNQLHTNFQIQTQPGLVTEDFATRWQEVNSIYRNWSGKDLAFSPKVQPQLDLAIEAHFDLSQLNGPDESNPPQALQALLNNLMKHSDFNLHFAASSKQPLEIKNQAEINGNLQAELTAKHGEIKQYQLQGSGKLAFINDSAADNWLNNHKISLPEMAFEIKSQNQLALKLDQLDNLNATQSQFPFSVLLNSINNQTTPSQKVNGFKLDLQGRLQLKQQPTIEITSGKLLAELPYIQFNPSNQSEHNRAELEFTAQANLDSWKILSKTGSLKSNLTTQLTTNSTTADKKRADKLDIRQATLVWQDLELTANKKPINPKINLTQTSGVFNSTIESMALQANISHPLVQAEKLQLNIKQFALTPVIANQKTANPNLGGYQIDAQYQLASSKVVEPHLLTQSWKGFGKTKVNYQFEDREISQIQLQGSISNKAGLVVFHNAFYTPSQIYSDWFIPPIYFLAGNSLQKTFKDWPKLVNVGSGKIQAKGTTKLRFTDADATKPLLDNLYSQGEVSAQSLSGILSETTFNQISTDMTFELNKNALSLNVKKLEALQINHGVILGPLEFAADYQASLQALSKGKLKIKQATSQIFSGQAWLDSQDINLAEPFASQLHINALDITALLKQYPSAEINGTGTLYGELPFKVNLLKKPYITIQKGFLKAKSPGGLLKYQPASGGLKQTHQSMQLVMSVLEDFHYNLLESQVTYENDNKLHLKLKLQGKNPAVESGRQVNFNIQLEEDLPALITSMQISNQVSETIKKRIQSKLENSENNGDSR</sequence>